<comment type="caution">
    <text evidence="2">The sequence shown here is derived from an EMBL/GenBank/DDBJ whole genome shotgun (WGS) entry which is preliminary data.</text>
</comment>
<gene>
    <name evidence="2" type="ORF">J2S44_006648</name>
</gene>
<evidence type="ECO:0000256" key="1">
    <source>
        <dbReference type="SAM" id="MobiDB-lite"/>
    </source>
</evidence>
<accession>A0AAE4CXB0</accession>
<evidence type="ECO:0000313" key="2">
    <source>
        <dbReference type="EMBL" id="MDR7326398.1"/>
    </source>
</evidence>
<evidence type="ECO:0000313" key="3">
    <source>
        <dbReference type="Proteomes" id="UP001183629"/>
    </source>
</evidence>
<keyword evidence="3" id="KW-1185">Reference proteome</keyword>
<dbReference type="Proteomes" id="UP001183629">
    <property type="component" value="Unassembled WGS sequence"/>
</dbReference>
<organism evidence="2 3">
    <name type="scientific">Catenuloplanes niger</name>
    <dbReference type="NCBI Taxonomy" id="587534"/>
    <lineage>
        <taxon>Bacteria</taxon>
        <taxon>Bacillati</taxon>
        <taxon>Actinomycetota</taxon>
        <taxon>Actinomycetes</taxon>
        <taxon>Micromonosporales</taxon>
        <taxon>Micromonosporaceae</taxon>
        <taxon>Catenuloplanes</taxon>
    </lineage>
</organism>
<name>A0AAE4CXB0_9ACTN</name>
<reference evidence="2 3" key="1">
    <citation type="submission" date="2023-07" db="EMBL/GenBank/DDBJ databases">
        <title>Sequencing the genomes of 1000 actinobacteria strains.</title>
        <authorList>
            <person name="Klenk H.-P."/>
        </authorList>
    </citation>
    <scope>NUCLEOTIDE SEQUENCE [LARGE SCALE GENOMIC DNA]</scope>
    <source>
        <strain evidence="2 3">DSM 44711</strain>
    </source>
</reference>
<proteinExistence type="predicted"/>
<sequence length="95" mass="10436">MNMSAPTIDPDRRDPASVAATDTYHPADRVWVYRGGAWRAGIVEVASRDAATVTYRPSSSRGTGVDTLTARFMQPRSEIDPMLDKKIVLPESRTA</sequence>
<dbReference type="EMBL" id="JAVDYC010000001">
    <property type="protein sequence ID" value="MDR7326398.1"/>
    <property type="molecule type" value="Genomic_DNA"/>
</dbReference>
<dbReference type="AlphaFoldDB" id="A0AAE4CXB0"/>
<feature type="region of interest" description="Disordered" evidence="1">
    <location>
        <begin position="1"/>
        <end position="21"/>
    </location>
</feature>
<protein>
    <submittedName>
        <fullName evidence="2">Uncharacterized protein</fullName>
    </submittedName>
</protein>
<dbReference type="RefSeq" id="WP_310422008.1">
    <property type="nucleotide sequence ID" value="NZ_JAVDYC010000001.1"/>
</dbReference>